<feature type="region of interest" description="Disordered" evidence="1">
    <location>
        <begin position="149"/>
        <end position="168"/>
    </location>
</feature>
<evidence type="ECO:0000256" key="2">
    <source>
        <dbReference type="SAM" id="Phobius"/>
    </source>
</evidence>
<sequence>MSVASKGWSLNPRPGLPIRIVLLVAMALFYLYALLWCLARRGSIRVEGADDVLRVFYYDFLRLRKEDVIVVKLTSRELVTVSVNPCPILKLSLLLRVDTRYSCRLVSETVCRRVLKCLNPNLAFTRDYNYIRPYSSGCRERICLRGRPPHTKGGEGSTRKFTSSLHLF</sequence>
<evidence type="ECO:0000256" key="1">
    <source>
        <dbReference type="SAM" id="MobiDB-lite"/>
    </source>
</evidence>
<evidence type="ECO:0000313" key="3">
    <source>
        <dbReference type="EMBL" id="HHQ50871.1"/>
    </source>
</evidence>
<protein>
    <submittedName>
        <fullName evidence="3">Uncharacterized protein</fullName>
    </submittedName>
</protein>
<feature type="compositionally biased region" description="Polar residues" evidence="1">
    <location>
        <begin position="159"/>
        <end position="168"/>
    </location>
</feature>
<feature type="transmembrane region" description="Helical" evidence="2">
    <location>
        <begin position="20"/>
        <end position="39"/>
    </location>
</feature>
<accession>A0A7J3Z867</accession>
<keyword evidence="2" id="KW-1133">Transmembrane helix</keyword>
<dbReference type="EMBL" id="DRYQ01000086">
    <property type="protein sequence ID" value="HHQ50871.1"/>
    <property type="molecule type" value="Genomic_DNA"/>
</dbReference>
<gene>
    <name evidence="3" type="ORF">ENM66_05935</name>
</gene>
<proteinExistence type="predicted"/>
<organism evidence="3">
    <name type="scientific">Ignisphaera aggregans</name>
    <dbReference type="NCBI Taxonomy" id="334771"/>
    <lineage>
        <taxon>Archaea</taxon>
        <taxon>Thermoproteota</taxon>
        <taxon>Thermoprotei</taxon>
        <taxon>Desulfurococcales</taxon>
        <taxon>Desulfurococcaceae</taxon>
        <taxon>Ignisphaera</taxon>
    </lineage>
</organism>
<dbReference type="AlphaFoldDB" id="A0A7J3Z867"/>
<keyword evidence="2" id="KW-0812">Transmembrane</keyword>
<name>A0A7J3Z867_9CREN</name>
<keyword evidence="2" id="KW-0472">Membrane</keyword>
<reference evidence="3" key="1">
    <citation type="journal article" date="2020" name="mSystems">
        <title>Genome- and Community-Level Interaction Insights into Carbon Utilization and Element Cycling Functions of Hydrothermarchaeota in Hydrothermal Sediment.</title>
        <authorList>
            <person name="Zhou Z."/>
            <person name="Liu Y."/>
            <person name="Xu W."/>
            <person name="Pan J."/>
            <person name="Luo Z.H."/>
            <person name="Li M."/>
        </authorList>
    </citation>
    <scope>NUCLEOTIDE SEQUENCE [LARGE SCALE GENOMIC DNA]</scope>
    <source>
        <strain evidence="3">SpSt-1105</strain>
    </source>
</reference>
<comment type="caution">
    <text evidence="3">The sequence shown here is derived from an EMBL/GenBank/DDBJ whole genome shotgun (WGS) entry which is preliminary data.</text>
</comment>